<evidence type="ECO:0008006" key="3">
    <source>
        <dbReference type="Google" id="ProtNLM"/>
    </source>
</evidence>
<protein>
    <recommendedName>
        <fullName evidence="3">Ricin B lectin domain-containing protein</fullName>
    </recommendedName>
</protein>
<dbReference type="Gene3D" id="2.80.10.50">
    <property type="match status" value="1"/>
</dbReference>
<proteinExistence type="predicted"/>
<organism evidence="1 2">
    <name type="scientific">Sistotremastrum suecicum HHB10207 ss-3</name>
    <dbReference type="NCBI Taxonomy" id="1314776"/>
    <lineage>
        <taxon>Eukaryota</taxon>
        <taxon>Fungi</taxon>
        <taxon>Dikarya</taxon>
        <taxon>Basidiomycota</taxon>
        <taxon>Agaricomycotina</taxon>
        <taxon>Agaricomycetes</taxon>
        <taxon>Sistotremastrales</taxon>
        <taxon>Sistotremastraceae</taxon>
        <taxon>Sistotremastrum</taxon>
    </lineage>
</organism>
<dbReference type="EMBL" id="KV428014">
    <property type="protein sequence ID" value="KZT42333.1"/>
    <property type="molecule type" value="Genomic_DNA"/>
</dbReference>
<dbReference type="InterPro" id="IPR035992">
    <property type="entry name" value="Ricin_B-like_lectins"/>
</dbReference>
<keyword evidence="2" id="KW-1185">Reference proteome</keyword>
<sequence length="146" mass="16191">MSLSHLPPGPYFISHDSSHQCIIIPDPTIPGTAVVARTEFDRKTKAKWFFDPSVNGTYQIRSRTDHWYLMPGPGGVVVATVPFNWAVEPAGDDNFKIKFPFNDLVLFVPKETSDDEFGDSPVLIQPAEGLDGELWTLVPAKNLHGI</sequence>
<gene>
    <name evidence="1" type="ORF">SISSUDRAFT_1041638</name>
</gene>
<reference evidence="1 2" key="1">
    <citation type="journal article" date="2016" name="Mol. Biol. Evol.">
        <title>Comparative Genomics of Early-Diverging Mushroom-Forming Fungi Provides Insights into the Origins of Lignocellulose Decay Capabilities.</title>
        <authorList>
            <person name="Nagy L.G."/>
            <person name="Riley R."/>
            <person name="Tritt A."/>
            <person name="Adam C."/>
            <person name="Daum C."/>
            <person name="Floudas D."/>
            <person name="Sun H."/>
            <person name="Yadav J.S."/>
            <person name="Pangilinan J."/>
            <person name="Larsson K.H."/>
            <person name="Matsuura K."/>
            <person name="Barry K."/>
            <person name="Labutti K."/>
            <person name="Kuo R."/>
            <person name="Ohm R.A."/>
            <person name="Bhattacharya S.S."/>
            <person name="Shirouzu T."/>
            <person name="Yoshinaga Y."/>
            <person name="Martin F.M."/>
            <person name="Grigoriev I.V."/>
            <person name="Hibbett D.S."/>
        </authorList>
    </citation>
    <scope>NUCLEOTIDE SEQUENCE [LARGE SCALE GENOMIC DNA]</scope>
    <source>
        <strain evidence="1 2">HHB10207 ss-3</strain>
    </source>
</reference>
<accession>A0A166H4L0</accession>
<dbReference type="Proteomes" id="UP000076798">
    <property type="component" value="Unassembled WGS sequence"/>
</dbReference>
<evidence type="ECO:0000313" key="2">
    <source>
        <dbReference type="Proteomes" id="UP000076798"/>
    </source>
</evidence>
<dbReference type="OrthoDB" id="3132471at2759"/>
<name>A0A166H4L0_9AGAM</name>
<evidence type="ECO:0000313" key="1">
    <source>
        <dbReference type="EMBL" id="KZT42333.1"/>
    </source>
</evidence>
<dbReference type="AlphaFoldDB" id="A0A166H4L0"/>
<dbReference type="SUPFAM" id="SSF50370">
    <property type="entry name" value="Ricin B-like lectins"/>
    <property type="match status" value="1"/>
</dbReference>